<evidence type="ECO:0000313" key="1">
    <source>
        <dbReference type="EMBL" id="CZR36322.1"/>
    </source>
</evidence>
<dbReference type="EMBL" id="FJOF01000002">
    <property type="protein sequence ID" value="CZR36322.1"/>
    <property type="molecule type" value="Genomic_DNA"/>
</dbReference>
<name>A0A1L7V7Z1_FUSPR</name>
<sequence length="44" mass="5191">MMAVDVVFECGVMKVSKELRGRHDRRYSMKTLRRGRRIEGCVCM</sequence>
<dbReference type="GeneID" id="42048303"/>
<gene>
    <name evidence="1" type="ORF">FPRO_03418</name>
</gene>
<dbReference type="Proteomes" id="UP000183971">
    <property type="component" value="Unassembled WGS sequence"/>
</dbReference>
<organism evidence="1 2">
    <name type="scientific">Fusarium proliferatum (strain ET1)</name>
    <name type="common">Orchid endophyte fungus</name>
    <dbReference type="NCBI Taxonomy" id="1227346"/>
    <lineage>
        <taxon>Eukaryota</taxon>
        <taxon>Fungi</taxon>
        <taxon>Dikarya</taxon>
        <taxon>Ascomycota</taxon>
        <taxon>Pezizomycotina</taxon>
        <taxon>Sordariomycetes</taxon>
        <taxon>Hypocreomycetidae</taxon>
        <taxon>Hypocreales</taxon>
        <taxon>Nectriaceae</taxon>
        <taxon>Fusarium</taxon>
        <taxon>Fusarium fujikuroi species complex</taxon>
    </lineage>
</organism>
<accession>A0A1L7V7Z1</accession>
<keyword evidence="2" id="KW-1185">Reference proteome</keyword>
<comment type="caution">
    <text evidence="1">The sequence shown here is derived from an EMBL/GenBank/DDBJ whole genome shotgun (WGS) entry which is preliminary data.</text>
</comment>
<proteinExistence type="predicted"/>
<dbReference type="VEuPathDB" id="FungiDB:FPRO_03418"/>
<protein>
    <submittedName>
        <fullName evidence="1">Uncharacterized protein</fullName>
    </submittedName>
</protein>
<dbReference type="RefSeq" id="XP_031076915.1">
    <property type="nucleotide sequence ID" value="XM_031226371.1"/>
</dbReference>
<evidence type="ECO:0000313" key="2">
    <source>
        <dbReference type="Proteomes" id="UP000183971"/>
    </source>
</evidence>
<reference evidence="2" key="1">
    <citation type="journal article" date="2016" name="Genome Biol. Evol.">
        <title>Comparative 'omics' of the Fusarium fujikuroi species complex highlights differences in genetic potential and metabolite synthesis.</title>
        <authorList>
            <person name="Niehaus E.-M."/>
            <person name="Muensterkoetter M."/>
            <person name="Proctor R.H."/>
            <person name="Brown D.W."/>
            <person name="Sharon A."/>
            <person name="Idan Y."/>
            <person name="Oren-Young L."/>
            <person name="Sieber C.M."/>
            <person name="Novak O."/>
            <person name="Pencik A."/>
            <person name="Tarkowska D."/>
            <person name="Hromadova K."/>
            <person name="Freeman S."/>
            <person name="Maymon M."/>
            <person name="Elazar M."/>
            <person name="Youssef S.A."/>
            <person name="El-Shabrawy E.S.M."/>
            <person name="Shalaby A.B.A."/>
            <person name="Houterman P."/>
            <person name="Brock N.L."/>
            <person name="Burkhardt I."/>
            <person name="Tsavkelova E.A."/>
            <person name="Dickschat J.S."/>
            <person name="Galuszka P."/>
            <person name="Gueldener U."/>
            <person name="Tudzynski B."/>
        </authorList>
    </citation>
    <scope>NUCLEOTIDE SEQUENCE [LARGE SCALE GENOMIC DNA]</scope>
    <source>
        <strain evidence="2">ET1</strain>
    </source>
</reference>
<dbReference type="AlphaFoldDB" id="A0A1L7V7Z1"/>